<dbReference type="InterPro" id="IPR002525">
    <property type="entry name" value="Transp_IS110-like_N"/>
</dbReference>
<dbReference type="PANTHER" id="PTHR33055:SF3">
    <property type="entry name" value="PUTATIVE TRANSPOSASE FOR IS117-RELATED"/>
    <property type="match status" value="1"/>
</dbReference>
<evidence type="ECO:0000313" key="5">
    <source>
        <dbReference type="Proteomes" id="UP000651057"/>
    </source>
</evidence>
<organism evidence="4 5">
    <name type="scientific">Aquimarina mytili</name>
    <dbReference type="NCBI Taxonomy" id="874423"/>
    <lineage>
        <taxon>Bacteria</taxon>
        <taxon>Pseudomonadati</taxon>
        <taxon>Bacteroidota</taxon>
        <taxon>Flavobacteriia</taxon>
        <taxon>Flavobacteriales</taxon>
        <taxon>Flavobacteriaceae</taxon>
        <taxon>Aquimarina</taxon>
    </lineage>
</organism>
<feature type="domain" description="Transposase IS110-like N-terminal" evidence="2">
    <location>
        <begin position="8"/>
        <end position="153"/>
    </location>
</feature>
<dbReference type="NCBIfam" id="NF033542">
    <property type="entry name" value="transpos_IS110"/>
    <property type="match status" value="1"/>
</dbReference>
<proteinExistence type="predicted"/>
<protein>
    <submittedName>
        <fullName evidence="4">IS110 family transposase</fullName>
    </submittedName>
</protein>
<evidence type="ECO:0000259" key="3">
    <source>
        <dbReference type="Pfam" id="PF02371"/>
    </source>
</evidence>
<dbReference type="Pfam" id="PF02371">
    <property type="entry name" value="Transposase_20"/>
    <property type="match status" value="1"/>
</dbReference>
<sequence length="328" mass="38052">MKTNSKFIGIDVSKKTLDICILSDRKEFFKIDNTPQSIEEFFTGNLSKKTTHYVCIENTGKYGWALMKLMPEFNCLFYVVNPLHLKKSMGLIRGKNDKIDALRIAKFIKSNHTEIVAFITQRIEIKELQVLLTERKHRIKQRKSLVIKNKEYLSLSDEKLIKKLTQKNNRLIKELDKQIKEFEKSIQEIIKQDQKLSTLQKQLVSTPGVGKVLAWNLLVKTNEFKTITEPRKLACYAGVAPFENISGTSIFRKPRVSSFADKDLKRLLHLGAMSAIRLKNDLSIYYNRKVEEGKNKMSVLNAVRNKIIHIIFALIKNQTFYQNRLNLS</sequence>
<accession>A0A937A0E7</accession>
<reference evidence="4" key="1">
    <citation type="submission" date="2021-01" db="EMBL/GenBank/DDBJ databases">
        <authorList>
            <person name="Zhong Y.L."/>
        </authorList>
    </citation>
    <scope>NUCLEOTIDE SEQUENCE</scope>
    <source>
        <strain evidence="4">KCTC 23302</strain>
    </source>
</reference>
<dbReference type="InterPro" id="IPR003346">
    <property type="entry name" value="Transposase_20"/>
</dbReference>
<dbReference type="EMBL" id="JAERQJ010000011">
    <property type="protein sequence ID" value="MBL0685701.1"/>
    <property type="molecule type" value="Genomic_DNA"/>
</dbReference>
<evidence type="ECO:0000259" key="2">
    <source>
        <dbReference type="Pfam" id="PF01548"/>
    </source>
</evidence>
<dbReference type="Pfam" id="PF01548">
    <property type="entry name" value="DEDD_Tnp_IS110"/>
    <property type="match status" value="1"/>
</dbReference>
<dbReference type="PANTHER" id="PTHR33055">
    <property type="entry name" value="TRANSPOSASE FOR INSERTION SEQUENCE ELEMENT IS1111A"/>
    <property type="match status" value="1"/>
</dbReference>
<evidence type="ECO:0000256" key="1">
    <source>
        <dbReference type="SAM" id="Coils"/>
    </source>
</evidence>
<dbReference type="InterPro" id="IPR047650">
    <property type="entry name" value="Transpos_IS110"/>
</dbReference>
<feature type="domain" description="Transposase IS116/IS110/IS902 C-terminal" evidence="3">
    <location>
        <begin position="202"/>
        <end position="286"/>
    </location>
</feature>
<dbReference type="Proteomes" id="UP000651057">
    <property type="component" value="Unassembled WGS sequence"/>
</dbReference>
<dbReference type="GO" id="GO:0004803">
    <property type="term" value="F:transposase activity"/>
    <property type="evidence" value="ECO:0007669"/>
    <property type="project" value="InterPro"/>
</dbReference>
<keyword evidence="5" id="KW-1185">Reference proteome</keyword>
<feature type="coiled-coil region" evidence="1">
    <location>
        <begin position="161"/>
        <end position="192"/>
    </location>
</feature>
<gene>
    <name evidence="4" type="ORF">JJQ60_19370</name>
</gene>
<dbReference type="AlphaFoldDB" id="A0A937A0E7"/>
<dbReference type="RefSeq" id="WP_201924048.1">
    <property type="nucleotide sequence ID" value="NZ_JAERQJ010000011.1"/>
</dbReference>
<comment type="caution">
    <text evidence="4">The sequence shown here is derived from an EMBL/GenBank/DDBJ whole genome shotgun (WGS) entry which is preliminary data.</text>
</comment>
<name>A0A937A0E7_9FLAO</name>
<evidence type="ECO:0000313" key="4">
    <source>
        <dbReference type="EMBL" id="MBL0685701.1"/>
    </source>
</evidence>
<keyword evidence="1" id="KW-0175">Coiled coil</keyword>
<dbReference type="GO" id="GO:0006313">
    <property type="term" value="P:DNA transposition"/>
    <property type="evidence" value="ECO:0007669"/>
    <property type="project" value="InterPro"/>
</dbReference>
<dbReference type="GO" id="GO:0003677">
    <property type="term" value="F:DNA binding"/>
    <property type="evidence" value="ECO:0007669"/>
    <property type="project" value="InterPro"/>
</dbReference>